<accession>A0AAD5RAJ5</accession>
<keyword evidence="4" id="KW-1185">Reference proteome</keyword>
<feature type="region of interest" description="Disordered" evidence="1">
    <location>
        <begin position="103"/>
        <end position="197"/>
    </location>
</feature>
<name>A0AAD5RAJ5_PARTN</name>
<proteinExistence type="predicted"/>
<feature type="compositionally biased region" description="Basic and acidic residues" evidence="1">
    <location>
        <begin position="103"/>
        <end position="117"/>
    </location>
</feature>
<comment type="caution">
    <text evidence="3">The sequence shown here is derived from an EMBL/GenBank/DDBJ whole genome shotgun (WGS) entry which is preliminary data.</text>
</comment>
<keyword evidence="2" id="KW-1133">Transmembrane helix</keyword>
<protein>
    <submittedName>
        <fullName evidence="3">Uncharacterized protein</fullName>
    </submittedName>
</protein>
<feature type="transmembrane region" description="Helical" evidence="2">
    <location>
        <begin position="68"/>
        <end position="91"/>
    </location>
</feature>
<evidence type="ECO:0000256" key="1">
    <source>
        <dbReference type="SAM" id="MobiDB-lite"/>
    </source>
</evidence>
<evidence type="ECO:0000313" key="4">
    <source>
        <dbReference type="Proteomes" id="UP001196413"/>
    </source>
</evidence>
<evidence type="ECO:0000256" key="2">
    <source>
        <dbReference type="SAM" id="Phobius"/>
    </source>
</evidence>
<dbReference type="AlphaFoldDB" id="A0AAD5RAJ5"/>
<feature type="compositionally biased region" description="Basic and acidic residues" evidence="1">
    <location>
        <begin position="182"/>
        <end position="197"/>
    </location>
</feature>
<evidence type="ECO:0000313" key="3">
    <source>
        <dbReference type="EMBL" id="KAJ1372782.1"/>
    </source>
</evidence>
<reference evidence="3" key="1">
    <citation type="submission" date="2021-06" db="EMBL/GenBank/DDBJ databases">
        <title>Parelaphostrongylus tenuis whole genome reference sequence.</title>
        <authorList>
            <person name="Garwood T.J."/>
            <person name="Larsen P.A."/>
            <person name="Fountain-Jones N.M."/>
            <person name="Garbe J.R."/>
            <person name="Macchietto M.G."/>
            <person name="Kania S.A."/>
            <person name="Gerhold R.W."/>
            <person name="Richards J.E."/>
            <person name="Wolf T.M."/>
        </authorList>
    </citation>
    <scope>NUCLEOTIDE SEQUENCE</scope>
    <source>
        <strain evidence="3">MNPRO001-30</strain>
        <tissue evidence="3">Meninges</tissue>
    </source>
</reference>
<dbReference type="Proteomes" id="UP001196413">
    <property type="component" value="Unassembled WGS sequence"/>
</dbReference>
<keyword evidence="2" id="KW-0812">Transmembrane</keyword>
<gene>
    <name evidence="3" type="ORF">KIN20_035034</name>
</gene>
<organism evidence="3 4">
    <name type="scientific">Parelaphostrongylus tenuis</name>
    <name type="common">Meningeal worm</name>
    <dbReference type="NCBI Taxonomy" id="148309"/>
    <lineage>
        <taxon>Eukaryota</taxon>
        <taxon>Metazoa</taxon>
        <taxon>Ecdysozoa</taxon>
        <taxon>Nematoda</taxon>
        <taxon>Chromadorea</taxon>
        <taxon>Rhabditida</taxon>
        <taxon>Rhabditina</taxon>
        <taxon>Rhabditomorpha</taxon>
        <taxon>Strongyloidea</taxon>
        <taxon>Metastrongylidae</taxon>
        <taxon>Parelaphostrongylus</taxon>
    </lineage>
</organism>
<dbReference type="EMBL" id="JAHQIW010007184">
    <property type="protein sequence ID" value="KAJ1372782.1"/>
    <property type="molecule type" value="Genomic_DNA"/>
</dbReference>
<feature type="compositionally biased region" description="Basic and acidic residues" evidence="1">
    <location>
        <begin position="134"/>
        <end position="151"/>
    </location>
</feature>
<keyword evidence="2" id="KW-0472">Membrane</keyword>
<sequence length="242" mass="27515">MKEFSKTATCIDGGRVYALYQPAVFAAAHDSLLAECCWRHDDHFIKKTDSAEYSSVTKNTMMILSHEVISIGLIAFVCVSFAIFCGLIWLLRCRRIQQQFKEDGNDRRTDSLKDDQPNKVLSKRAVSDAVMQPKRAETEQHDETSETEKPKGSANSPEQQIERKDANSELAMRPIQPCQPKQLERIKNESRPAEKKCHDTISMRSIVALERNDSKVNVFPAERIDDIDYNPGLNNLINLETI</sequence>